<keyword evidence="2" id="KW-1185">Reference proteome</keyword>
<proteinExistence type="predicted"/>
<gene>
    <name evidence="1" type="ORF">O0236_007095</name>
</gene>
<sequence length="148" mass="17253">MSVMTVALTLTTIQPIYATKKVSQVNYDQLSSKDRRKVKFSGNWHYDAKNSPSVYVRVYRNMKIKNGTNKTIKFTFSKIKYYRPHYPKSMAPVALPHKAVVVKSGKTITIKRAFDVYGQQCLYDSTMKQFYYYQRPSVKVLTNSDLQR</sequence>
<name>A0ACD5DE38_9LACO</name>
<organism evidence="1 2">
    <name type="scientific">Lentilactobacillus terminaliae</name>
    <dbReference type="NCBI Taxonomy" id="3003483"/>
    <lineage>
        <taxon>Bacteria</taxon>
        <taxon>Bacillati</taxon>
        <taxon>Bacillota</taxon>
        <taxon>Bacilli</taxon>
        <taxon>Lactobacillales</taxon>
        <taxon>Lactobacillaceae</taxon>
        <taxon>Lentilactobacillus</taxon>
    </lineage>
</organism>
<evidence type="ECO:0000313" key="2">
    <source>
        <dbReference type="Proteomes" id="UP001149860"/>
    </source>
</evidence>
<reference evidence="1" key="1">
    <citation type="submission" date="2024-08" db="EMBL/GenBank/DDBJ databases">
        <title>Lentilactobacillus sp. nov., isolated from tree bark.</title>
        <authorList>
            <person name="Phuengjayaem S."/>
            <person name="Tanasupawat S."/>
        </authorList>
    </citation>
    <scope>NUCLEOTIDE SEQUENCE</scope>
    <source>
        <strain evidence="1">SPB1-3</strain>
    </source>
</reference>
<accession>A0ACD5DE38</accession>
<dbReference type="Proteomes" id="UP001149860">
    <property type="component" value="Chromosome"/>
</dbReference>
<dbReference type="EMBL" id="CP168151">
    <property type="protein sequence ID" value="XFD39195.1"/>
    <property type="molecule type" value="Genomic_DNA"/>
</dbReference>
<protein>
    <submittedName>
        <fullName evidence="1">Uncharacterized protein</fullName>
    </submittedName>
</protein>
<evidence type="ECO:0000313" key="1">
    <source>
        <dbReference type="EMBL" id="XFD39195.1"/>
    </source>
</evidence>